<feature type="binding site" evidence="6">
    <location>
        <position position="34"/>
    </location>
    <ligand>
        <name>Mg(2+)</name>
        <dbReference type="ChEBI" id="CHEBI:18420"/>
        <label>1</label>
    </ligand>
</feature>
<dbReference type="GO" id="GO:0006281">
    <property type="term" value="P:DNA repair"/>
    <property type="evidence" value="ECO:0007669"/>
    <property type="project" value="InterPro"/>
</dbReference>
<comment type="caution">
    <text evidence="9">The sequence shown here is derived from an EMBL/GenBank/DDBJ whole genome shotgun (WGS) entry which is preliminary data.</text>
</comment>
<feature type="active site" description="Proton acceptor" evidence="5">
    <location>
        <position position="258"/>
    </location>
</feature>
<dbReference type="GO" id="GO:0046872">
    <property type="term" value="F:metal ion binding"/>
    <property type="evidence" value="ECO:0007669"/>
    <property type="project" value="UniProtKB-KW"/>
</dbReference>
<name>A0A1F6GAJ5_9PROT</name>
<feature type="site" description="Important for catalytic activity" evidence="7">
    <location>
        <position position="228"/>
    </location>
</feature>
<evidence type="ECO:0000256" key="7">
    <source>
        <dbReference type="PIRSR" id="PIRSR604808-3"/>
    </source>
</evidence>
<dbReference type="GO" id="GO:0003677">
    <property type="term" value="F:DNA binding"/>
    <property type="evidence" value="ECO:0007669"/>
    <property type="project" value="InterPro"/>
</dbReference>
<dbReference type="GO" id="GO:0004519">
    <property type="term" value="F:endonuclease activity"/>
    <property type="evidence" value="ECO:0007669"/>
    <property type="project" value="InterPro"/>
</dbReference>
<dbReference type="InterPro" id="IPR036691">
    <property type="entry name" value="Endo/exonu/phosph_ase_sf"/>
</dbReference>
<dbReference type="NCBIfam" id="TIGR00195">
    <property type="entry name" value="exoDNase_III"/>
    <property type="match status" value="1"/>
</dbReference>
<feature type="binding site" evidence="6">
    <location>
        <position position="151"/>
    </location>
    <ligand>
        <name>Mg(2+)</name>
        <dbReference type="ChEBI" id="CHEBI:18420"/>
        <label>1</label>
    </ligand>
</feature>
<dbReference type="InterPro" id="IPR037493">
    <property type="entry name" value="ExoIII-like"/>
</dbReference>
<feature type="domain" description="Endonuclease/exonuclease/phosphatase" evidence="8">
    <location>
        <begin position="4"/>
        <end position="258"/>
    </location>
</feature>
<evidence type="ECO:0000313" key="10">
    <source>
        <dbReference type="Proteomes" id="UP000178449"/>
    </source>
</evidence>
<dbReference type="AlphaFoldDB" id="A0A1F6GAJ5"/>
<dbReference type="NCBIfam" id="NF008733">
    <property type="entry name" value="PRK11756.1"/>
    <property type="match status" value="1"/>
</dbReference>
<feature type="site" description="Interaction with DNA substrate" evidence="7">
    <location>
        <position position="258"/>
    </location>
</feature>
<dbReference type="STRING" id="1817772.A2527_08145"/>
<dbReference type="PROSITE" id="PS00726">
    <property type="entry name" value="AP_NUCLEASE_F1_1"/>
    <property type="match status" value="1"/>
</dbReference>
<dbReference type="SUPFAM" id="SSF56219">
    <property type="entry name" value="DNase I-like"/>
    <property type="match status" value="1"/>
</dbReference>
<dbReference type="InterPro" id="IPR005135">
    <property type="entry name" value="Endo/exonuclease/phosphatase"/>
</dbReference>
<sequence>MKIASFNVNSIRARLDLLLLYLAQASPDVLGLQETKVQDHEFPVEPIANLGYELDIYGQKSYNGVALLSKVKPAQTQRGFLGDAPDSQKRLQWAQFPLKGGQSLRVINGYFPQGESREHPTKFPAKQKFYQDLMALLKGISPKDMLLVMGDFNIAPTDLDIGIGPQNQKRWLQTGKCSFLPEERAWIKTMADWGLYDSFREMHPNLKDQYSWFDYRSGGYPDRGLRIDQIWVTKPLLDQCKRTGIDYELRAQERPSDHCVIWAEFDLETA</sequence>
<keyword evidence="4 6" id="KW-0460">Magnesium</keyword>
<dbReference type="InterPro" id="IPR020847">
    <property type="entry name" value="AP_endonuclease_F1_BS"/>
</dbReference>
<dbReference type="Gene3D" id="3.60.10.10">
    <property type="entry name" value="Endonuclease/exonuclease/phosphatase"/>
    <property type="match status" value="1"/>
</dbReference>
<reference evidence="9 10" key="1">
    <citation type="journal article" date="2016" name="Nat. Commun.">
        <title>Thousands of microbial genomes shed light on interconnected biogeochemical processes in an aquifer system.</title>
        <authorList>
            <person name="Anantharaman K."/>
            <person name="Brown C.T."/>
            <person name="Hug L.A."/>
            <person name="Sharon I."/>
            <person name="Castelle C.J."/>
            <person name="Probst A.J."/>
            <person name="Thomas B.C."/>
            <person name="Singh A."/>
            <person name="Wilkins M.J."/>
            <person name="Karaoz U."/>
            <person name="Brodie E.L."/>
            <person name="Williams K.H."/>
            <person name="Hubbard S.S."/>
            <person name="Banfield J.F."/>
        </authorList>
    </citation>
    <scope>NUCLEOTIDE SEQUENCE [LARGE SCALE GENOMIC DNA]</scope>
</reference>
<proteinExistence type="inferred from homology"/>
<dbReference type="InterPro" id="IPR004808">
    <property type="entry name" value="AP_endonuc_1"/>
</dbReference>
<dbReference type="GO" id="GO:0008311">
    <property type="term" value="F:double-stranded DNA 3'-5' DNA exonuclease activity"/>
    <property type="evidence" value="ECO:0007669"/>
    <property type="project" value="InterPro"/>
</dbReference>
<feature type="active site" description="Proton donor/acceptor" evidence="5">
    <location>
        <position position="151"/>
    </location>
</feature>
<feature type="binding site" evidence="6">
    <location>
        <position position="7"/>
    </location>
    <ligand>
        <name>Mg(2+)</name>
        <dbReference type="ChEBI" id="CHEBI:18420"/>
        <label>1</label>
    </ligand>
</feature>
<dbReference type="Pfam" id="PF03372">
    <property type="entry name" value="Exo_endo_phos"/>
    <property type="match status" value="1"/>
</dbReference>
<dbReference type="Proteomes" id="UP000178449">
    <property type="component" value="Unassembled WGS sequence"/>
</dbReference>
<feature type="active site" evidence="5">
    <location>
        <position position="110"/>
    </location>
</feature>
<protein>
    <submittedName>
        <fullName evidence="9">Exodeoxyribonuclease III</fullName>
    </submittedName>
</protein>
<organism evidence="9 10">
    <name type="scientific">Candidatus Lambdaproteobacteria bacterium RIFOXYD2_FULL_50_16</name>
    <dbReference type="NCBI Taxonomy" id="1817772"/>
    <lineage>
        <taxon>Bacteria</taxon>
        <taxon>Pseudomonadati</taxon>
        <taxon>Pseudomonadota</taxon>
        <taxon>Candidatus Lambdaproteobacteria</taxon>
    </lineage>
</organism>
<evidence type="ECO:0000256" key="2">
    <source>
        <dbReference type="ARBA" id="ARBA00022723"/>
    </source>
</evidence>
<keyword evidence="2 6" id="KW-0479">Metal-binding</keyword>
<dbReference type="NCBIfam" id="TIGR00633">
    <property type="entry name" value="xth"/>
    <property type="match status" value="1"/>
</dbReference>
<feature type="site" description="Transition state stabilizer" evidence="7">
    <location>
        <position position="153"/>
    </location>
</feature>
<evidence type="ECO:0000256" key="3">
    <source>
        <dbReference type="ARBA" id="ARBA00022801"/>
    </source>
</evidence>
<dbReference type="CDD" id="cd09086">
    <property type="entry name" value="ExoIII-like_AP-endo"/>
    <property type="match status" value="1"/>
</dbReference>
<keyword evidence="3" id="KW-0378">Hydrolase</keyword>
<dbReference type="PROSITE" id="PS51435">
    <property type="entry name" value="AP_NUCLEASE_F1_4"/>
    <property type="match status" value="1"/>
</dbReference>
<feature type="binding site" evidence="6">
    <location>
        <position position="257"/>
    </location>
    <ligand>
        <name>Mg(2+)</name>
        <dbReference type="ChEBI" id="CHEBI:18420"/>
        <label>1</label>
    </ligand>
</feature>
<dbReference type="PANTHER" id="PTHR43250:SF2">
    <property type="entry name" value="EXODEOXYRIBONUCLEASE III"/>
    <property type="match status" value="1"/>
</dbReference>
<evidence type="ECO:0000256" key="4">
    <source>
        <dbReference type="ARBA" id="ARBA00022842"/>
    </source>
</evidence>
<comment type="similarity">
    <text evidence="1">Belongs to the DNA repair enzymes AP/ExoA family.</text>
</comment>
<keyword evidence="6" id="KW-0464">Manganese</keyword>
<accession>A0A1F6GAJ5</accession>
<feature type="binding site" evidence="6">
    <location>
        <position position="258"/>
    </location>
    <ligand>
        <name>Mg(2+)</name>
        <dbReference type="ChEBI" id="CHEBI:18420"/>
        <label>1</label>
    </ligand>
</feature>
<gene>
    <name evidence="9" type="ORF">A2527_08145</name>
</gene>
<comment type="cofactor">
    <cofactor evidence="6">
        <name>Mg(2+)</name>
        <dbReference type="ChEBI" id="CHEBI:18420"/>
    </cofactor>
    <cofactor evidence="6">
        <name>Mn(2+)</name>
        <dbReference type="ChEBI" id="CHEBI:29035"/>
    </cofactor>
    <text evidence="6">Probably binds two magnesium or manganese ions per subunit.</text>
</comment>
<dbReference type="EMBL" id="MFNE01000026">
    <property type="protein sequence ID" value="OGG95132.1"/>
    <property type="molecule type" value="Genomic_DNA"/>
</dbReference>
<evidence type="ECO:0000256" key="6">
    <source>
        <dbReference type="PIRSR" id="PIRSR604808-2"/>
    </source>
</evidence>
<evidence type="ECO:0000313" key="9">
    <source>
        <dbReference type="EMBL" id="OGG95132.1"/>
    </source>
</evidence>
<evidence type="ECO:0000256" key="5">
    <source>
        <dbReference type="PIRSR" id="PIRSR604808-1"/>
    </source>
</evidence>
<evidence type="ECO:0000259" key="8">
    <source>
        <dbReference type="Pfam" id="PF03372"/>
    </source>
</evidence>
<feature type="binding site" evidence="6">
    <location>
        <position position="153"/>
    </location>
    <ligand>
        <name>Mg(2+)</name>
        <dbReference type="ChEBI" id="CHEBI:18420"/>
        <label>1</label>
    </ligand>
</feature>
<dbReference type="PANTHER" id="PTHR43250">
    <property type="entry name" value="EXODEOXYRIBONUCLEASE III"/>
    <property type="match status" value="1"/>
</dbReference>
<evidence type="ECO:0000256" key="1">
    <source>
        <dbReference type="ARBA" id="ARBA00007092"/>
    </source>
</evidence>